<evidence type="ECO:0000313" key="2">
    <source>
        <dbReference type="EMBL" id="KAF8659907.1"/>
    </source>
</evidence>
<protein>
    <recommendedName>
        <fullName evidence="6">Amino acid transporter transmembrane domain-containing protein</fullName>
    </recommendedName>
</protein>
<evidence type="ECO:0000256" key="1">
    <source>
        <dbReference type="SAM" id="Phobius"/>
    </source>
</evidence>
<gene>
    <name evidence="4" type="ORF">HU200_011107</name>
    <name evidence="3" type="ORF">HU200_011618</name>
    <name evidence="2" type="ORF">HU200_058163</name>
</gene>
<accession>A0A835KNY2</accession>
<dbReference type="Proteomes" id="UP000636709">
    <property type="component" value="Unassembled WGS sequence"/>
</dbReference>
<dbReference type="OrthoDB" id="1745176at2759"/>
<keyword evidence="1" id="KW-1133">Transmembrane helix</keyword>
<evidence type="ECO:0008006" key="6">
    <source>
        <dbReference type="Google" id="ProtNLM"/>
    </source>
</evidence>
<evidence type="ECO:0000313" key="5">
    <source>
        <dbReference type="Proteomes" id="UP000636709"/>
    </source>
</evidence>
<proteinExistence type="predicted"/>
<keyword evidence="5" id="KW-1185">Reference proteome</keyword>
<dbReference type="AlphaFoldDB" id="A0A835KNY2"/>
<evidence type="ECO:0000313" key="4">
    <source>
        <dbReference type="EMBL" id="KAF8756287.1"/>
    </source>
</evidence>
<organism evidence="3 5">
    <name type="scientific">Digitaria exilis</name>
    <dbReference type="NCBI Taxonomy" id="1010633"/>
    <lineage>
        <taxon>Eukaryota</taxon>
        <taxon>Viridiplantae</taxon>
        <taxon>Streptophyta</taxon>
        <taxon>Embryophyta</taxon>
        <taxon>Tracheophyta</taxon>
        <taxon>Spermatophyta</taxon>
        <taxon>Magnoliopsida</taxon>
        <taxon>Liliopsida</taxon>
        <taxon>Poales</taxon>
        <taxon>Poaceae</taxon>
        <taxon>PACMAD clade</taxon>
        <taxon>Panicoideae</taxon>
        <taxon>Panicodae</taxon>
        <taxon>Paniceae</taxon>
        <taxon>Anthephorinae</taxon>
        <taxon>Digitaria</taxon>
    </lineage>
</organism>
<keyword evidence="1" id="KW-0472">Membrane</keyword>
<evidence type="ECO:0000313" key="3">
    <source>
        <dbReference type="EMBL" id="KAF8753589.1"/>
    </source>
</evidence>
<dbReference type="EMBL" id="JACEFO010000903">
    <property type="protein sequence ID" value="KAF8753589.1"/>
    <property type="molecule type" value="Genomic_DNA"/>
</dbReference>
<dbReference type="EMBL" id="JACEFO010000821">
    <property type="protein sequence ID" value="KAF8756287.1"/>
    <property type="molecule type" value="Genomic_DNA"/>
</dbReference>
<dbReference type="EMBL" id="JACEFO010002452">
    <property type="protein sequence ID" value="KAF8659907.1"/>
    <property type="molecule type" value="Genomic_DNA"/>
</dbReference>
<feature type="transmembrane region" description="Helical" evidence="1">
    <location>
        <begin position="6"/>
        <end position="39"/>
    </location>
</feature>
<feature type="transmembrane region" description="Helical" evidence="1">
    <location>
        <begin position="51"/>
        <end position="71"/>
    </location>
</feature>
<comment type="caution">
    <text evidence="3">The sequence shown here is derived from an EMBL/GenBank/DDBJ whole genome shotgun (WGS) entry which is preliminary data.</text>
</comment>
<keyword evidence="1" id="KW-0812">Transmembrane</keyword>
<name>A0A835KNY2_9POAL</name>
<reference evidence="3" key="1">
    <citation type="submission" date="2020-07" db="EMBL/GenBank/DDBJ databases">
        <title>Genome sequence and genetic diversity analysis of an under-domesticated orphan crop, white fonio (Digitaria exilis).</title>
        <authorList>
            <person name="Bennetzen J.L."/>
            <person name="Chen S."/>
            <person name="Ma X."/>
            <person name="Wang X."/>
            <person name="Yssel A.E.J."/>
            <person name="Chaluvadi S.R."/>
            <person name="Johnson M."/>
            <person name="Gangashetty P."/>
            <person name="Hamidou F."/>
            <person name="Sanogo M.D."/>
            <person name="Zwaenepoel A."/>
            <person name="Wallace J."/>
            <person name="Van De Peer Y."/>
            <person name="Van Deynze A."/>
        </authorList>
    </citation>
    <scope>NUCLEOTIDE SEQUENCE</scope>
    <source>
        <tissue evidence="3">Leaves</tissue>
    </source>
</reference>
<sequence length="88" mass="9853">MVFCGFLSLFISVVMPFLSSLAGLLGGLTLPVTFAYPWFVWIRVKKPERLSFNWGLGVLGTAFSLAFSLGWGLEHRQQWDEAQVLQAT</sequence>